<dbReference type="OrthoDB" id="3361333at2759"/>
<keyword evidence="7" id="KW-0963">Cytoplasm</keyword>
<keyword evidence="16" id="KW-1185">Reference proteome</keyword>
<comment type="caution">
    <text evidence="15">The sequence shown here is derived from an EMBL/GenBank/DDBJ whole genome shotgun (WGS) entry which is preliminary data.</text>
</comment>
<evidence type="ECO:0000256" key="1">
    <source>
        <dbReference type="ARBA" id="ARBA00004123"/>
    </source>
</evidence>
<keyword evidence="6" id="KW-0158">Chromosome</keyword>
<accession>A0A1E3HZS1</accession>
<dbReference type="RefSeq" id="XP_018996183.1">
    <property type="nucleotide sequence ID" value="XM_019135780.1"/>
</dbReference>
<evidence type="ECO:0000256" key="6">
    <source>
        <dbReference type="ARBA" id="ARBA00022454"/>
    </source>
</evidence>
<dbReference type="PANTHER" id="PTHR28262">
    <property type="entry name" value="DASH COMPLEX SUBUNIT SPC19"/>
    <property type="match status" value="1"/>
</dbReference>
<dbReference type="AlphaFoldDB" id="A0A1E3HZS1"/>
<feature type="coiled-coil region" evidence="13">
    <location>
        <begin position="167"/>
        <end position="194"/>
    </location>
</feature>
<evidence type="ECO:0000313" key="15">
    <source>
        <dbReference type="EMBL" id="ODN81864.1"/>
    </source>
</evidence>
<keyword evidence="9" id="KW-0206">Cytoskeleton</keyword>
<sequence>MAYSSSSRSHLPRESVYPQPPSSGYLHALEDCVQATEACSRTLGIALEKFEPGVRDLPRLTKIFRHEHHFLVLPEPTITAHKAALSHSIAPQIDQLIARADRSVKSEQTKMANLEERLKILESARHRPTSSLPPLSSSLQSAAASSPSPSQEDTSCKITDLNVRELSILQRKKAMQLKAKRERLEKEMARLEGSA</sequence>
<evidence type="ECO:0000256" key="13">
    <source>
        <dbReference type="SAM" id="Coils"/>
    </source>
</evidence>
<dbReference type="GO" id="GO:0008608">
    <property type="term" value="P:attachment of spindle microtubules to kinetochore"/>
    <property type="evidence" value="ECO:0007669"/>
    <property type="project" value="InterPro"/>
</dbReference>
<evidence type="ECO:0000256" key="10">
    <source>
        <dbReference type="ARBA" id="ARBA00023242"/>
    </source>
</evidence>
<evidence type="ECO:0000256" key="12">
    <source>
        <dbReference type="ARBA" id="ARBA00032583"/>
    </source>
</evidence>
<evidence type="ECO:0000256" key="8">
    <source>
        <dbReference type="ARBA" id="ARBA00022838"/>
    </source>
</evidence>
<evidence type="ECO:0000256" key="9">
    <source>
        <dbReference type="ARBA" id="ARBA00023212"/>
    </source>
</evidence>
<keyword evidence="13" id="KW-0175">Coiled coil</keyword>
<evidence type="ECO:0000313" key="16">
    <source>
        <dbReference type="Proteomes" id="UP000094065"/>
    </source>
</evidence>
<dbReference type="GO" id="GO:0005876">
    <property type="term" value="C:spindle microtubule"/>
    <property type="evidence" value="ECO:0007669"/>
    <property type="project" value="InterPro"/>
</dbReference>
<dbReference type="Proteomes" id="UP000094065">
    <property type="component" value="Unassembled WGS sequence"/>
</dbReference>
<dbReference type="InterPro" id="IPR013251">
    <property type="entry name" value="DASH_Spc19"/>
</dbReference>
<evidence type="ECO:0000256" key="2">
    <source>
        <dbReference type="ARBA" id="ARBA00004186"/>
    </source>
</evidence>
<dbReference type="GeneID" id="30153527"/>
<protein>
    <recommendedName>
        <fullName evidence="5">DASH complex subunit SPC19</fullName>
    </recommendedName>
    <alternativeName>
        <fullName evidence="12">Outer kinetochore protein SPC19</fullName>
    </alternativeName>
</protein>
<feature type="compositionally biased region" description="Low complexity" evidence="14">
    <location>
        <begin position="130"/>
        <end position="151"/>
    </location>
</feature>
<evidence type="ECO:0000256" key="7">
    <source>
        <dbReference type="ARBA" id="ARBA00022490"/>
    </source>
</evidence>
<gene>
    <name evidence="15" type="ORF">L202_02218</name>
</gene>
<dbReference type="PANTHER" id="PTHR28262:SF1">
    <property type="entry name" value="DASH COMPLEX SUBUNIT SPC19"/>
    <property type="match status" value="1"/>
</dbReference>
<evidence type="ECO:0000256" key="3">
    <source>
        <dbReference type="ARBA" id="ARBA00004629"/>
    </source>
</evidence>
<evidence type="ECO:0000256" key="4">
    <source>
        <dbReference type="ARBA" id="ARBA00008952"/>
    </source>
</evidence>
<proteinExistence type="inferred from homology"/>
<keyword evidence="10" id="KW-0539">Nucleus</keyword>
<feature type="coiled-coil region" evidence="13">
    <location>
        <begin position="97"/>
        <end position="124"/>
    </location>
</feature>
<evidence type="ECO:0000256" key="5">
    <source>
        <dbReference type="ARBA" id="ARBA00016329"/>
    </source>
</evidence>
<organism evidence="15 16">
    <name type="scientific">Cryptococcus amylolentus CBS 6039</name>
    <dbReference type="NCBI Taxonomy" id="1295533"/>
    <lineage>
        <taxon>Eukaryota</taxon>
        <taxon>Fungi</taxon>
        <taxon>Dikarya</taxon>
        <taxon>Basidiomycota</taxon>
        <taxon>Agaricomycotina</taxon>
        <taxon>Tremellomycetes</taxon>
        <taxon>Tremellales</taxon>
        <taxon>Cryptococcaceae</taxon>
        <taxon>Cryptococcus</taxon>
    </lineage>
</organism>
<dbReference type="Pfam" id="PF08287">
    <property type="entry name" value="DASH_Spc19"/>
    <property type="match status" value="1"/>
</dbReference>
<keyword evidence="11" id="KW-0137">Centromere</keyword>
<dbReference type="EMBL" id="AWGJ01000003">
    <property type="protein sequence ID" value="ODN81864.1"/>
    <property type="molecule type" value="Genomic_DNA"/>
</dbReference>
<comment type="similarity">
    <text evidence="4">Belongs to the DASH complex SPC19 family.</text>
</comment>
<comment type="subcellular location">
    <subcellularLocation>
        <location evidence="3">Chromosome</location>
        <location evidence="3">Centromere</location>
        <location evidence="3">Kinetochore</location>
    </subcellularLocation>
    <subcellularLocation>
        <location evidence="2">Cytoplasm</location>
        <location evidence="2">Cytoskeleton</location>
        <location evidence="2">Spindle</location>
    </subcellularLocation>
    <subcellularLocation>
        <location evidence="1">Nucleus</location>
    </subcellularLocation>
</comment>
<reference evidence="15 16" key="1">
    <citation type="submission" date="2016-06" db="EMBL/GenBank/DDBJ databases">
        <title>Evolution of pathogenesis and genome organization in the Tremellales.</title>
        <authorList>
            <person name="Cuomo C."/>
            <person name="Litvintseva A."/>
            <person name="Heitman J."/>
            <person name="Chen Y."/>
            <person name="Sun S."/>
            <person name="Springer D."/>
            <person name="Dromer F."/>
            <person name="Young S."/>
            <person name="Zeng Q."/>
            <person name="Chapman S."/>
            <person name="Gujja S."/>
            <person name="Saif S."/>
            <person name="Birren B."/>
        </authorList>
    </citation>
    <scope>NUCLEOTIDE SEQUENCE [LARGE SCALE GENOMIC DNA]</scope>
    <source>
        <strain evidence="15 16">CBS 6039</strain>
    </source>
</reference>
<keyword evidence="8" id="KW-0995">Kinetochore</keyword>
<evidence type="ECO:0000256" key="14">
    <source>
        <dbReference type="SAM" id="MobiDB-lite"/>
    </source>
</evidence>
<dbReference type="GO" id="GO:0042729">
    <property type="term" value="C:DASH complex"/>
    <property type="evidence" value="ECO:0007669"/>
    <property type="project" value="InterPro"/>
</dbReference>
<evidence type="ECO:0000256" key="11">
    <source>
        <dbReference type="ARBA" id="ARBA00023328"/>
    </source>
</evidence>
<feature type="region of interest" description="Disordered" evidence="14">
    <location>
        <begin position="126"/>
        <end position="158"/>
    </location>
</feature>
<dbReference type="STRING" id="1295533.A0A1E3HZS1"/>
<name>A0A1E3HZS1_9TREE</name>